<gene>
    <name evidence="4" type="ORF">CFX1CAM_0329</name>
</gene>
<dbReference type="PANTHER" id="PTHR43343">
    <property type="entry name" value="PEPTIDASE S12"/>
    <property type="match status" value="1"/>
</dbReference>
<dbReference type="Gene3D" id="2.30.42.10">
    <property type="match status" value="1"/>
</dbReference>
<dbReference type="SUPFAM" id="SSF50156">
    <property type="entry name" value="PDZ domain-like"/>
    <property type="match status" value="1"/>
</dbReference>
<dbReference type="InterPro" id="IPR036034">
    <property type="entry name" value="PDZ_sf"/>
</dbReference>
<dbReference type="PROSITE" id="PS51257">
    <property type="entry name" value="PROKAR_LIPOPROTEIN"/>
    <property type="match status" value="1"/>
</dbReference>
<dbReference type="SMART" id="SM00228">
    <property type="entry name" value="PDZ"/>
    <property type="match status" value="1"/>
</dbReference>
<dbReference type="InterPro" id="IPR001478">
    <property type="entry name" value="PDZ"/>
</dbReference>
<dbReference type="SUPFAM" id="SSF50494">
    <property type="entry name" value="Trypsin-like serine proteases"/>
    <property type="match status" value="1"/>
</dbReference>
<proteinExistence type="predicted"/>
<keyword evidence="2 4" id="KW-0378">Hydrolase</keyword>
<evidence type="ECO:0000313" key="5">
    <source>
        <dbReference type="Proteomes" id="UP000195514"/>
    </source>
</evidence>
<dbReference type="InterPro" id="IPR051201">
    <property type="entry name" value="Chloro_Bact_Ser_Proteases"/>
</dbReference>
<dbReference type="EC" id="3.4.21.-" evidence="4"/>
<dbReference type="PROSITE" id="PS50106">
    <property type="entry name" value="PDZ"/>
    <property type="match status" value="1"/>
</dbReference>
<dbReference type="PRINTS" id="PR00834">
    <property type="entry name" value="PROTEASES2C"/>
</dbReference>
<evidence type="ECO:0000256" key="2">
    <source>
        <dbReference type="ARBA" id="ARBA00022801"/>
    </source>
</evidence>
<evidence type="ECO:0000256" key="1">
    <source>
        <dbReference type="ARBA" id="ARBA00022670"/>
    </source>
</evidence>
<sequence>MNTMKLKIWLIIGLVIVSTLACAIPGVTTSFTLNTELDDKFPEIHIEPPTIEEIIPPNTWVIPDSVLLQDNLVQLYESVSPGVVSIQVYSDLGSGLGSGFVIDQEGHIVTNYHVVEVAREVEVHFPSGLKVYGEVIGVDLDSDLAVIKVDVDPDDLHPLPLGDSDQLRVGQTVVAIGNPFGLSGTMTVGIVSARGRTLESIRQTEGGAFFTAGDLIQTDASINPGNSGGPLLNLNGEVIGINRALRTSGNGIFSTSSNTGIGFAVSSNIVKRVVPTLKKGLTFDYPYLGLSSLESLTLANAELLGLPTANGAYVLDVVPGGPADKAGLKAGSQATQVAGLYAGGDLIIRVDNVDVLEFSDLLSYLMLNKNPGETMDMVILRNGEEKTITITLGKRPSSAP</sequence>
<dbReference type="RefSeq" id="WP_087861333.1">
    <property type="nucleotide sequence ID" value="NZ_LT859958.1"/>
</dbReference>
<dbReference type="InterPro" id="IPR001940">
    <property type="entry name" value="Peptidase_S1C"/>
</dbReference>
<evidence type="ECO:0000313" key="4">
    <source>
        <dbReference type="EMBL" id="SMX53395.1"/>
    </source>
</evidence>
<dbReference type="Pfam" id="PF13365">
    <property type="entry name" value="Trypsin_2"/>
    <property type="match status" value="1"/>
</dbReference>
<dbReference type="KEGG" id="abat:CFX1CAM_0329"/>
<dbReference type="OrthoDB" id="9758917at2"/>
<feature type="domain" description="PDZ" evidence="3">
    <location>
        <begin position="293"/>
        <end position="383"/>
    </location>
</feature>
<dbReference type="InterPro" id="IPR009003">
    <property type="entry name" value="Peptidase_S1_PA"/>
</dbReference>
<dbReference type="GO" id="GO:0006508">
    <property type="term" value="P:proteolysis"/>
    <property type="evidence" value="ECO:0007669"/>
    <property type="project" value="UniProtKB-KW"/>
</dbReference>
<protein>
    <submittedName>
        <fullName evidence="4">Putative S1B family peptidase</fullName>
        <ecNumber evidence="4">3.4.21.-</ecNumber>
    </submittedName>
</protein>
<dbReference type="AlphaFoldDB" id="A0A1Y6K134"/>
<dbReference type="Pfam" id="PF13180">
    <property type="entry name" value="PDZ_2"/>
    <property type="match status" value="1"/>
</dbReference>
<name>A0A1Y6K134_9CHLR</name>
<reference evidence="5" key="1">
    <citation type="submission" date="2017-05" db="EMBL/GenBank/DDBJ databases">
        <authorList>
            <person name="Kirkegaard R."/>
            <person name="Mcilroy J S."/>
        </authorList>
    </citation>
    <scope>NUCLEOTIDE SEQUENCE [LARGE SCALE GENOMIC DNA]</scope>
</reference>
<dbReference type="Gene3D" id="2.40.10.120">
    <property type="match status" value="1"/>
</dbReference>
<accession>A0A1Y6K134</accession>
<evidence type="ECO:0000259" key="3">
    <source>
        <dbReference type="PROSITE" id="PS50106"/>
    </source>
</evidence>
<dbReference type="PANTHER" id="PTHR43343:SF3">
    <property type="entry name" value="PROTEASE DO-LIKE 8, CHLOROPLASTIC"/>
    <property type="match status" value="1"/>
</dbReference>
<keyword evidence="1" id="KW-0645">Protease</keyword>
<organism evidence="4 5">
    <name type="scientific">Candidatus Brevifilum fermentans</name>
    <dbReference type="NCBI Taxonomy" id="1986204"/>
    <lineage>
        <taxon>Bacteria</taxon>
        <taxon>Bacillati</taxon>
        <taxon>Chloroflexota</taxon>
        <taxon>Anaerolineae</taxon>
        <taxon>Anaerolineales</taxon>
        <taxon>Anaerolineaceae</taxon>
        <taxon>Candidatus Brevifilum</taxon>
    </lineage>
</organism>
<dbReference type="CDD" id="cd06779">
    <property type="entry name" value="cpPDZ_Deg_HtrA-like"/>
    <property type="match status" value="1"/>
</dbReference>
<dbReference type="EMBL" id="LT859958">
    <property type="protein sequence ID" value="SMX53395.1"/>
    <property type="molecule type" value="Genomic_DNA"/>
</dbReference>
<dbReference type="GO" id="GO:0004252">
    <property type="term" value="F:serine-type endopeptidase activity"/>
    <property type="evidence" value="ECO:0007669"/>
    <property type="project" value="InterPro"/>
</dbReference>
<dbReference type="Proteomes" id="UP000195514">
    <property type="component" value="Chromosome I"/>
</dbReference>
<keyword evidence="5" id="KW-1185">Reference proteome</keyword>